<evidence type="ECO:0000256" key="4">
    <source>
        <dbReference type="ARBA" id="ARBA00022692"/>
    </source>
</evidence>
<keyword evidence="3 9" id="KW-0349">Heme</keyword>
<dbReference type="GO" id="GO:0009055">
    <property type="term" value="F:electron transfer activity"/>
    <property type="evidence" value="ECO:0007669"/>
    <property type="project" value="InterPro"/>
</dbReference>
<organism evidence="12 13">
    <name type="scientific">Tsuneonella suprasediminis</name>
    <dbReference type="NCBI Taxonomy" id="2306996"/>
    <lineage>
        <taxon>Bacteria</taxon>
        <taxon>Pseudomonadati</taxon>
        <taxon>Pseudomonadota</taxon>
        <taxon>Alphaproteobacteria</taxon>
        <taxon>Sphingomonadales</taxon>
        <taxon>Erythrobacteraceae</taxon>
        <taxon>Tsuneonella</taxon>
    </lineage>
</organism>
<dbReference type="Proteomes" id="UP000284322">
    <property type="component" value="Unassembled WGS sequence"/>
</dbReference>
<evidence type="ECO:0000259" key="11">
    <source>
        <dbReference type="PROSITE" id="PS51007"/>
    </source>
</evidence>
<evidence type="ECO:0000313" key="12">
    <source>
        <dbReference type="EMBL" id="RJX69459.1"/>
    </source>
</evidence>
<feature type="transmembrane region" description="Helical" evidence="10">
    <location>
        <begin position="622"/>
        <end position="647"/>
    </location>
</feature>
<keyword evidence="4 10" id="KW-0812">Transmembrane</keyword>
<comment type="similarity">
    <text evidence="2">Belongs to the oxidase-dependent Fe transporter (OFeT) (TC 9.A.10.1) family.</text>
</comment>
<keyword evidence="5 9" id="KW-0479">Metal-binding</keyword>
<evidence type="ECO:0000256" key="2">
    <source>
        <dbReference type="ARBA" id="ARBA00008333"/>
    </source>
</evidence>
<dbReference type="GO" id="GO:0020037">
    <property type="term" value="F:heme binding"/>
    <property type="evidence" value="ECO:0007669"/>
    <property type="project" value="InterPro"/>
</dbReference>
<evidence type="ECO:0000256" key="5">
    <source>
        <dbReference type="ARBA" id="ARBA00022723"/>
    </source>
</evidence>
<dbReference type="RefSeq" id="WP_120107268.1">
    <property type="nucleotide sequence ID" value="NZ_RAHJ01000013.1"/>
</dbReference>
<dbReference type="GO" id="GO:0015093">
    <property type="term" value="F:ferrous iron transmembrane transporter activity"/>
    <property type="evidence" value="ECO:0007669"/>
    <property type="project" value="TreeGrafter"/>
</dbReference>
<feature type="transmembrane region" description="Helical" evidence="10">
    <location>
        <begin position="20"/>
        <end position="40"/>
    </location>
</feature>
<dbReference type="InterPro" id="IPR009056">
    <property type="entry name" value="Cyt_c-like_dom"/>
</dbReference>
<dbReference type="OrthoDB" id="335174at2"/>
<feature type="transmembrane region" description="Helical" evidence="10">
    <location>
        <begin position="547"/>
        <end position="568"/>
    </location>
</feature>
<dbReference type="PANTHER" id="PTHR31632:SF2">
    <property type="entry name" value="PLASMA MEMBRANE IRON PERMEASE"/>
    <property type="match status" value="1"/>
</dbReference>
<feature type="domain" description="Cytochrome c" evidence="11">
    <location>
        <begin position="147"/>
        <end position="289"/>
    </location>
</feature>
<dbReference type="EMBL" id="RAHJ01000013">
    <property type="protein sequence ID" value="RJX69459.1"/>
    <property type="molecule type" value="Genomic_DNA"/>
</dbReference>
<gene>
    <name evidence="12" type="ORF">D6858_03585</name>
</gene>
<proteinExistence type="inferred from homology"/>
<keyword evidence="8 10" id="KW-0472">Membrane</keyword>
<comment type="subcellular location">
    <subcellularLocation>
        <location evidence="1">Membrane</location>
        <topology evidence="1">Multi-pass membrane protein</topology>
    </subcellularLocation>
</comment>
<feature type="transmembrane region" description="Helical" evidence="10">
    <location>
        <begin position="438"/>
        <end position="460"/>
    </location>
</feature>
<evidence type="ECO:0000256" key="1">
    <source>
        <dbReference type="ARBA" id="ARBA00004141"/>
    </source>
</evidence>
<reference evidence="12 13" key="1">
    <citation type="submission" date="2018-09" db="EMBL/GenBank/DDBJ databases">
        <title>Altererythrobacter sp.Ery1 and Ery12, the genome sequencing of novel strains in genus Alterythrobacter.</title>
        <authorList>
            <person name="Cheng H."/>
            <person name="Wu Y.-H."/>
            <person name="Fang C."/>
            <person name="Xu X.-W."/>
        </authorList>
    </citation>
    <scope>NUCLEOTIDE SEQUENCE [LARGE SCALE GENOMIC DNA]</scope>
    <source>
        <strain evidence="12 13">Ery12</strain>
    </source>
</reference>
<dbReference type="PROSITE" id="PS51007">
    <property type="entry name" value="CYTC"/>
    <property type="match status" value="1"/>
</dbReference>
<dbReference type="PANTHER" id="PTHR31632">
    <property type="entry name" value="IRON TRANSPORTER FTH1"/>
    <property type="match status" value="1"/>
</dbReference>
<dbReference type="SUPFAM" id="SSF46626">
    <property type="entry name" value="Cytochrome c"/>
    <property type="match status" value="2"/>
</dbReference>
<sequence>MNKLESGIFVRNSTLAAYRALWAMMTIVALSLGLVSPAFAGSSNEDVQTAWRLLDYVAVDYRGAVANGQIKNRQEYAEMTEFSSTIETKITGLAASADRTSLIAEAKAFRGLVGAKAEPDDVARAARALGTHLLAVYPVPLAPAKAPDLARGAALYTQNCAGCHGVRGDGHGPDAAKLDPAPVAFRDADRARERSPFALYQVIGQGLDGTAMRSFSELPSQDRWDLAFYASQFAFTDSDKGEQTWKTDAALRSRISNLATLAGLTPAALGREIGPDAADAVIAYLRTHPEAVIEEKAGSLTVAHEKLQASVAAYAAGDRETAKKLALSAYLDGFEPVEPALAARDATLMGRIEAEMGNLRAAIGRGEPLAAVKDRVAVLDTLFSDAEEVLSPGAASTASTFIGAFTILLREGVEALLIVVAMIAFLRKADRGEMVRHVHSGWVVALIAGGITWAIATFFIGVSGASRELTEGFGSLFAAAVLLSVGIWMHGKSQAGEWQRYINETLGKALSRSSAWFLFGLAFIVAYREVFETILFYAALTAQGSGAVILAGAGSAVVVLGLIAWAMLRFSAKLPVSEFFKYSSALIAVLAVVLAGKGVAALQEAGMIDIAPLSQVPRIPVLGLFPTWESVGAQILTLAIVVVGGWYNERLARKSVTA</sequence>
<accession>A0A419R497</accession>
<dbReference type="InterPro" id="IPR036909">
    <property type="entry name" value="Cyt_c-like_dom_sf"/>
</dbReference>
<comment type="caution">
    <text evidence="12">The sequence shown here is derived from an EMBL/GenBank/DDBJ whole genome shotgun (WGS) entry which is preliminary data.</text>
</comment>
<dbReference type="Pfam" id="PF00034">
    <property type="entry name" value="Cytochrom_C"/>
    <property type="match status" value="1"/>
</dbReference>
<feature type="transmembrane region" description="Helical" evidence="10">
    <location>
        <begin position="401"/>
        <end position="426"/>
    </location>
</feature>
<feature type="transmembrane region" description="Helical" evidence="10">
    <location>
        <begin position="580"/>
        <end position="602"/>
    </location>
</feature>
<feature type="transmembrane region" description="Helical" evidence="10">
    <location>
        <begin position="509"/>
        <end position="527"/>
    </location>
</feature>
<protein>
    <submittedName>
        <fullName evidence="12">Iron permease</fullName>
    </submittedName>
</protein>
<keyword evidence="13" id="KW-1185">Reference proteome</keyword>
<dbReference type="GO" id="GO:0033573">
    <property type="term" value="C:high-affinity iron permease complex"/>
    <property type="evidence" value="ECO:0007669"/>
    <property type="project" value="InterPro"/>
</dbReference>
<keyword evidence="6 10" id="KW-1133">Transmembrane helix</keyword>
<dbReference type="AlphaFoldDB" id="A0A419R497"/>
<dbReference type="InterPro" id="IPR004923">
    <property type="entry name" value="FTR1/Fip1/EfeU"/>
</dbReference>
<dbReference type="Pfam" id="PF03239">
    <property type="entry name" value="FTR1"/>
    <property type="match status" value="1"/>
</dbReference>
<evidence type="ECO:0000313" key="13">
    <source>
        <dbReference type="Proteomes" id="UP000284322"/>
    </source>
</evidence>
<keyword evidence="7 9" id="KW-0408">Iron</keyword>
<evidence type="ECO:0000256" key="7">
    <source>
        <dbReference type="ARBA" id="ARBA00023004"/>
    </source>
</evidence>
<evidence type="ECO:0000256" key="6">
    <source>
        <dbReference type="ARBA" id="ARBA00022989"/>
    </source>
</evidence>
<evidence type="ECO:0000256" key="8">
    <source>
        <dbReference type="ARBA" id="ARBA00023136"/>
    </source>
</evidence>
<evidence type="ECO:0000256" key="10">
    <source>
        <dbReference type="SAM" id="Phobius"/>
    </source>
</evidence>
<feature type="transmembrane region" description="Helical" evidence="10">
    <location>
        <begin position="472"/>
        <end position="489"/>
    </location>
</feature>
<dbReference type="GO" id="GO:0046872">
    <property type="term" value="F:metal ion binding"/>
    <property type="evidence" value="ECO:0007669"/>
    <property type="project" value="UniProtKB-KW"/>
</dbReference>
<dbReference type="Gene3D" id="1.10.760.10">
    <property type="entry name" value="Cytochrome c-like domain"/>
    <property type="match status" value="1"/>
</dbReference>
<evidence type="ECO:0000256" key="3">
    <source>
        <dbReference type="ARBA" id="ARBA00022617"/>
    </source>
</evidence>
<evidence type="ECO:0000256" key="9">
    <source>
        <dbReference type="PROSITE-ProRule" id="PRU00433"/>
    </source>
</evidence>
<name>A0A419R497_9SPHN</name>